<gene>
    <name evidence="4" type="ORF">CHIRRI_LOCUS160</name>
</gene>
<reference evidence="4" key="2">
    <citation type="submission" date="2022-10" db="EMBL/GenBank/DDBJ databases">
        <authorList>
            <consortium name="ENA_rothamsted_submissions"/>
            <consortium name="culmorum"/>
            <person name="King R."/>
        </authorList>
    </citation>
    <scope>NUCLEOTIDE SEQUENCE</scope>
</reference>
<name>A0A9N9RIQ8_9DIPT</name>
<dbReference type="NCBIfam" id="NF040713">
    <property type="entry name" value="ZapE"/>
    <property type="match status" value="1"/>
</dbReference>
<dbReference type="Proteomes" id="UP001153620">
    <property type="component" value="Chromosome 1"/>
</dbReference>
<dbReference type="GO" id="GO:0005524">
    <property type="term" value="F:ATP binding"/>
    <property type="evidence" value="ECO:0007669"/>
    <property type="project" value="UniProtKB-KW"/>
</dbReference>
<keyword evidence="3" id="KW-0067">ATP-binding</keyword>
<dbReference type="PANTHER" id="PTHR12169:SF6">
    <property type="entry name" value="AFG1-LIKE ATPASE"/>
    <property type="match status" value="1"/>
</dbReference>
<evidence type="ECO:0000313" key="4">
    <source>
        <dbReference type="EMBL" id="CAG9797160.1"/>
    </source>
</evidence>
<dbReference type="InterPro" id="IPR005654">
    <property type="entry name" value="ATPase_AFG1-like"/>
</dbReference>
<dbReference type="GO" id="GO:0005739">
    <property type="term" value="C:mitochondrion"/>
    <property type="evidence" value="ECO:0007669"/>
    <property type="project" value="TreeGrafter"/>
</dbReference>
<comment type="similarity">
    <text evidence="1">Belongs to the AFG1 ATPase family.</text>
</comment>
<keyword evidence="5" id="KW-1185">Reference proteome</keyword>
<evidence type="ECO:0000256" key="2">
    <source>
        <dbReference type="ARBA" id="ARBA00022741"/>
    </source>
</evidence>
<dbReference type="FunFam" id="3.40.50.300:FF:003045">
    <property type="entry name" value="GD10885"/>
    <property type="match status" value="1"/>
</dbReference>
<reference evidence="4" key="1">
    <citation type="submission" date="2022-01" db="EMBL/GenBank/DDBJ databases">
        <authorList>
            <person name="King R."/>
        </authorList>
    </citation>
    <scope>NUCLEOTIDE SEQUENCE</scope>
</reference>
<evidence type="ECO:0000313" key="5">
    <source>
        <dbReference type="Proteomes" id="UP001153620"/>
    </source>
</evidence>
<protein>
    <recommendedName>
        <fullName evidence="6">ATPase N2B</fullName>
    </recommendedName>
</protein>
<dbReference type="GO" id="GO:0016887">
    <property type="term" value="F:ATP hydrolysis activity"/>
    <property type="evidence" value="ECO:0007669"/>
    <property type="project" value="InterPro"/>
</dbReference>
<dbReference type="AlphaFoldDB" id="A0A9N9RIQ8"/>
<sequence length="472" mass="55126">MFYLTKLKNLNKLNNRVLSDYFYKQSKCCFSSDDGPLSVLKRKYDSNELKHDDHQMKIAQELQRIYEQIHSYHPPDIIPSSSNNNVLTKWLPFMNQPKNRLDPSKRLQGLYIYGSVGGGKTMLMDMFFDCCENITHKTRAHFNSFMTDVHKEIHRIKQQQYRETGAKSNVLRPFDPITPVAQIIKKKAWLICFDEFQVTDIADAMILKRLFTKLFDYGVVVIATSNRKPDDLYKGGLQRSNFVPFIPILKNHCQVAQLDSGIDYRSTNKGVGEHYFVDAAKFKFENDDDSEADCQIDVIFKVLCSQENDIIRPKTITHFGRNITFEKTCGQILDTTFDEICCRDFGASDYVQLAQYFHTIIIRYVPQLNFKRKNQARRFITLIDSLYDNRVRVVVSAEVPLKFLFSDEKPSDIYLQDENRALMDDLALSSDSADLSANVFTGEEELFAFERTKSRLREMQTAEYWQLWEKWK</sequence>
<dbReference type="EMBL" id="OU895877">
    <property type="protein sequence ID" value="CAG9797160.1"/>
    <property type="molecule type" value="Genomic_DNA"/>
</dbReference>
<evidence type="ECO:0000256" key="1">
    <source>
        <dbReference type="ARBA" id="ARBA00010322"/>
    </source>
</evidence>
<evidence type="ECO:0000256" key="3">
    <source>
        <dbReference type="ARBA" id="ARBA00022840"/>
    </source>
</evidence>
<dbReference type="Gene3D" id="3.40.50.300">
    <property type="entry name" value="P-loop containing nucleotide triphosphate hydrolases"/>
    <property type="match status" value="1"/>
</dbReference>
<proteinExistence type="inferred from homology"/>
<dbReference type="InterPro" id="IPR027417">
    <property type="entry name" value="P-loop_NTPase"/>
</dbReference>
<accession>A0A9N9RIQ8</accession>
<evidence type="ECO:0008006" key="6">
    <source>
        <dbReference type="Google" id="ProtNLM"/>
    </source>
</evidence>
<dbReference type="SUPFAM" id="SSF52540">
    <property type="entry name" value="P-loop containing nucleoside triphosphate hydrolases"/>
    <property type="match status" value="1"/>
</dbReference>
<organism evidence="4 5">
    <name type="scientific">Chironomus riparius</name>
    <dbReference type="NCBI Taxonomy" id="315576"/>
    <lineage>
        <taxon>Eukaryota</taxon>
        <taxon>Metazoa</taxon>
        <taxon>Ecdysozoa</taxon>
        <taxon>Arthropoda</taxon>
        <taxon>Hexapoda</taxon>
        <taxon>Insecta</taxon>
        <taxon>Pterygota</taxon>
        <taxon>Neoptera</taxon>
        <taxon>Endopterygota</taxon>
        <taxon>Diptera</taxon>
        <taxon>Nematocera</taxon>
        <taxon>Chironomoidea</taxon>
        <taxon>Chironomidae</taxon>
        <taxon>Chironominae</taxon>
        <taxon>Chironomus</taxon>
    </lineage>
</organism>
<dbReference type="PANTHER" id="PTHR12169">
    <property type="entry name" value="ATPASE N2B"/>
    <property type="match status" value="1"/>
</dbReference>
<dbReference type="Pfam" id="PF03969">
    <property type="entry name" value="AFG1_ATPase"/>
    <property type="match status" value="1"/>
</dbReference>
<keyword evidence="2" id="KW-0547">Nucleotide-binding</keyword>
<dbReference type="OrthoDB" id="548867at2759"/>